<dbReference type="PANTHER" id="PTHR35147">
    <property type="entry name" value="CHEMORECEPTOR GLUTAMINE DEAMIDASE CHED-RELATED"/>
    <property type="match status" value="1"/>
</dbReference>
<keyword evidence="1 3" id="KW-0145">Chemotaxis</keyword>
<comment type="function">
    <text evidence="3">Probably deamidates glutamine residues to glutamate on methyl-accepting chemotaxis receptors (MCPs), playing an important role in chemotaxis.</text>
</comment>
<evidence type="ECO:0000313" key="4">
    <source>
        <dbReference type="EMBL" id="MBO0415923.1"/>
    </source>
</evidence>
<dbReference type="RefSeq" id="WP_019101361.1">
    <property type="nucleotide sequence ID" value="NZ_AP019312.1"/>
</dbReference>
<comment type="catalytic activity">
    <reaction evidence="3">
        <text>L-glutaminyl-[protein] + H2O = L-glutamyl-[protein] + NH4(+)</text>
        <dbReference type="Rhea" id="RHEA:16441"/>
        <dbReference type="Rhea" id="RHEA-COMP:10207"/>
        <dbReference type="Rhea" id="RHEA-COMP:10208"/>
        <dbReference type="ChEBI" id="CHEBI:15377"/>
        <dbReference type="ChEBI" id="CHEBI:28938"/>
        <dbReference type="ChEBI" id="CHEBI:29973"/>
        <dbReference type="ChEBI" id="CHEBI:30011"/>
        <dbReference type="EC" id="3.5.1.44"/>
    </reaction>
</comment>
<dbReference type="CDD" id="cd16352">
    <property type="entry name" value="CheD"/>
    <property type="match status" value="1"/>
</dbReference>
<reference evidence="5 6" key="1">
    <citation type="submission" date="2017-02" db="EMBL/GenBank/DDBJ databases">
        <title>Chromobacterium haemolyticum H5244.</title>
        <authorList>
            <person name="Gulvik C.A."/>
        </authorList>
    </citation>
    <scope>NUCLEOTIDE SEQUENCE [LARGE SCALE GENOMIC DNA]</scope>
    <source>
        <strain evidence="5 6">H5244</strain>
    </source>
</reference>
<dbReference type="OrthoDB" id="9807202at2"/>
<dbReference type="Proteomes" id="UP000192721">
    <property type="component" value="Unassembled WGS sequence"/>
</dbReference>
<dbReference type="InterPro" id="IPR011324">
    <property type="entry name" value="Cytotoxic_necrot_fac-like_cat"/>
</dbReference>
<evidence type="ECO:0000313" key="5">
    <source>
        <dbReference type="EMBL" id="OQS44112.1"/>
    </source>
</evidence>
<dbReference type="Proteomes" id="UP000664349">
    <property type="component" value="Unassembled WGS sequence"/>
</dbReference>
<evidence type="ECO:0000256" key="3">
    <source>
        <dbReference type="HAMAP-Rule" id="MF_01440"/>
    </source>
</evidence>
<evidence type="ECO:0000256" key="1">
    <source>
        <dbReference type="ARBA" id="ARBA00022500"/>
    </source>
</evidence>
<organism evidence="5 6">
    <name type="scientific">Chromobacterium haemolyticum</name>
    <dbReference type="NCBI Taxonomy" id="394935"/>
    <lineage>
        <taxon>Bacteria</taxon>
        <taxon>Pseudomonadati</taxon>
        <taxon>Pseudomonadota</taxon>
        <taxon>Betaproteobacteria</taxon>
        <taxon>Neisseriales</taxon>
        <taxon>Chromobacteriaceae</taxon>
        <taxon>Chromobacterium</taxon>
    </lineage>
</organism>
<dbReference type="Gene3D" id="3.30.1330.200">
    <property type="match status" value="1"/>
</dbReference>
<dbReference type="GO" id="GO:0006935">
    <property type="term" value="P:chemotaxis"/>
    <property type="evidence" value="ECO:0007669"/>
    <property type="project" value="UniProtKB-UniRule"/>
</dbReference>
<dbReference type="Pfam" id="PF03975">
    <property type="entry name" value="CheD"/>
    <property type="match status" value="1"/>
</dbReference>
<reference evidence="4 7" key="2">
    <citation type="submission" date="2021-03" db="EMBL/GenBank/DDBJ databases">
        <title>First Case of infection caused by Chromobacterium haemolyticum derived from water in China.</title>
        <authorList>
            <person name="Chen J."/>
            <person name="Liu C."/>
        </authorList>
    </citation>
    <scope>NUCLEOTIDE SEQUENCE [LARGE SCALE GENOMIC DNA]</scope>
    <source>
        <strain evidence="4 7">WJ-5</strain>
    </source>
</reference>
<comment type="caution">
    <text evidence="5">The sequence shown here is derived from an EMBL/GenBank/DDBJ whole genome shotgun (WGS) entry which is preliminary data.</text>
</comment>
<evidence type="ECO:0000313" key="6">
    <source>
        <dbReference type="Proteomes" id="UP000192721"/>
    </source>
</evidence>
<evidence type="ECO:0000313" key="7">
    <source>
        <dbReference type="Proteomes" id="UP000664349"/>
    </source>
</evidence>
<evidence type="ECO:0000256" key="2">
    <source>
        <dbReference type="ARBA" id="ARBA00022801"/>
    </source>
</evidence>
<sequence length="202" mass="22376">MNSGAVHFSSHSYFDKHFQSQAVKVFPGGFYVTSQPQLLVTLLGSCVAVCMLDRAANVAGMNHFLLPEGSIEVGEGASAARFGVHAMELMITEMQKLGAMRHRMEAKVFGGGNVLDGMSVMNVGERNRRFIHAYLDAERIPILAEDLLGDCARKVYFFTDSGKVLVKKLKRSRTVITEENRYRQQVMQPEVAGKSGDIELFI</sequence>
<dbReference type="EC" id="3.5.1.44" evidence="3"/>
<keyword evidence="7" id="KW-1185">Reference proteome</keyword>
<dbReference type="AlphaFoldDB" id="A0A1W0CJL9"/>
<dbReference type="EMBL" id="JAFLRD010000007">
    <property type="protein sequence ID" value="MBO0415923.1"/>
    <property type="molecule type" value="Genomic_DNA"/>
</dbReference>
<dbReference type="GO" id="GO:0050568">
    <property type="term" value="F:protein-glutamine glutaminase activity"/>
    <property type="evidence" value="ECO:0007669"/>
    <property type="project" value="UniProtKB-UniRule"/>
</dbReference>
<dbReference type="SUPFAM" id="SSF64438">
    <property type="entry name" value="CNF1/YfiH-like putative cysteine hydrolases"/>
    <property type="match status" value="1"/>
</dbReference>
<dbReference type="GeneID" id="58558786"/>
<dbReference type="NCBIfam" id="NF010013">
    <property type="entry name" value="PRK13487.1"/>
    <property type="match status" value="1"/>
</dbReference>
<proteinExistence type="inferred from homology"/>
<comment type="similarity">
    <text evidence="3">Belongs to the CheD family.</text>
</comment>
<dbReference type="PANTHER" id="PTHR35147:SF2">
    <property type="entry name" value="CHEMORECEPTOR GLUTAMINE DEAMIDASE CHED-RELATED"/>
    <property type="match status" value="1"/>
</dbReference>
<name>A0A1W0CJL9_9NEIS</name>
<dbReference type="InterPro" id="IPR005659">
    <property type="entry name" value="Chemorcpt_Glu_NH3ase_CheD"/>
</dbReference>
<keyword evidence="2 3" id="KW-0378">Hydrolase</keyword>
<accession>A0A1W0CJL9</accession>
<dbReference type="InterPro" id="IPR038592">
    <property type="entry name" value="CheD-like_sf"/>
</dbReference>
<gene>
    <name evidence="3 4" type="primary">cheD</name>
    <name evidence="5" type="ORF">B0T45_00465</name>
    <name evidence="4" type="ORF">J1C50_10400</name>
</gene>
<dbReference type="HAMAP" id="MF_01440">
    <property type="entry name" value="CheD"/>
    <property type="match status" value="1"/>
</dbReference>
<dbReference type="EMBL" id="MUKV01000001">
    <property type="protein sequence ID" value="OQS44112.1"/>
    <property type="molecule type" value="Genomic_DNA"/>
</dbReference>
<protein>
    <recommendedName>
        <fullName evidence="3">Probable chemoreceptor glutamine deamidase CheD</fullName>
        <ecNumber evidence="3">3.5.1.44</ecNumber>
    </recommendedName>
</protein>